<proteinExistence type="predicted"/>
<dbReference type="STRING" id="691883.A0A058ZDQ9"/>
<dbReference type="PANTHER" id="PTHR13391:SF0">
    <property type="entry name" value="PROTEIN MISATO HOMOLOG 1"/>
    <property type="match status" value="1"/>
</dbReference>
<dbReference type="PANTHER" id="PTHR13391">
    <property type="entry name" value="MITOCHONDRIAL DISTRIBUTION REGULATOR MISATO"/>
    <property type="match status" value="1"/>
</dbReference>
<reference evidence="2" key="1">
    <citation type="submission" date="2013-04" db="EMBL/GenBank/DDBJ databases">
        <title>The Genome Sequence of Fonticula alba ATCC 38817.</title>
        <authorList>
            <consortium name="The Broad Institute Genomics Platform"/>
            <person name="Russ C."/>
            <person name="Cuomo C."/>
            <person name="Burger G."/>
            <person name="Gray M.W."/>
            <person name="Holland P.W.H."/>
            <person name="King N."/>
            <person name="Lang F.B.F."/>
            <person name="Roger A.J."/>
            <person name="Ruiz-Trillo I."/>
            <person name="Brown M."/>
            <person name="Walker B."/>
            <person name="Young S."/>
            <person name="Zeng Q."/>
            <person name="Gargeya S."/>
            <person name="Fitzgerald M."/>
            <person name="Haas B."/>
            <person name="Abouelleil A."/>
            <person name="Allen A.W."/>
            <person name="Alvarado L."/>
            <person name="Arachchi H.M."/>
            <person name="Berlin A.M."/>
            <person name="Chapman S.B."/>
            <person name="Gainer-Dewar J."/>
            <person name="Goldberg J."/>
            <person name="Griggs A."/>
            <person name="Gujja S."/>
            <person name="Hansen M."/>
            <person name="Howarth C."/>
            <person name="Imamovic A."/>
            <person name="Ireland A."/>
            <person name="Larimer J."/>
            <person name="McCowan C."/>
            <person name="Murphy C."/>
            <person name="Pearson M."/>
            <person name="Poon T.W."/>
            <person name="Priest M."/>
            <person name="Roberts A."/>
            <person name="Saif S."/>
            <person name="Shea T."/>
            <person name="Sisk P."/>
            <person name="Sykes S."/>
            <person name="Wortman J."/>
            <person name="Nusbaum C."/>
            <person name="Birren B."/>
        </authorList>
    </citation>
    <scope>NUCLEOTIDE SEQUENCE [LARGE SCALE GENOMIC DNA]</scope>
    <source>
        <strain evidence="2">ATCC 38817</strain>
    </source>
</reference>
<dbReference type="GO" id="GO:0005737">
    <property type="term" value="C:cytoplasm"/>
    <property type="evidence" value="ECO:0007669"/>
    <property type="project" value="TreeGrafter"/>
</dbReference>
<dbReference type="EMBL" id="KB932201">
    <property type="protein sequence ID" value="KCV72530.1"/>
    <property type="molecule type" value="Genomic_DNA"/>
</dbReference>
<evidence type="ECO:0000259" key="1">
    <source>
        <dbReference type="Pfam" id="PF10644"/>
    </source>
</evidence>
<gene>
    <name evidence="2" type="ORF">H696_00122</name>
</gene>
<dbReference type="AlphaFoldDB" id="A0A058ZDQ9"/>
<accession>A0A058ZDQ9</accession>
<dbReference type="InterPro" id="IPR049942">
    <property type="entry name" value="DML1/Misato"/>
</dbReference>
<dbReference type="OrthoDB" id="271881at2759"/>
<dbReference type="SUPFAM" id="SSF52490">
    <property type="entry name" value="Tubulin nucleotide-binding domain-like"/>
    <property type="match status" value="1"/>
</dbReference>
<evidence type="ECO:0000313" key="3">
    <source>
        <dbReference type="Proteomes" id="UP000030693"/>
    </source>
</evidence>
<organism evidence="2">
    <name type="scientific">Fonticula alba</name>
    <name type="common">Slime mold</name>
    <dbReference type="NCBI Taxonomy" id="691883"/>
    <lineage>
        <taxon>Eukaryota</taxon>
        <taxon>Rotosphaerida</taxon>
        <taxon>Fonticulaceae</taxon>
        <taxon>Fonticula</taxon>
    </lineage>
</organism>
<feature type="domain" description="Misato Segment II tubulin-like" evidence="1">
    <location>
        <begin position="2"/>
        <end position="70"/>
    </location>
</feature>
<dbReference type="Proteomes" id="UP000030693">
    <property type="component" value="Unassembled WGS sequence"/>
</dbReference>
<dbReference type="RefSeq" id="XP_009492231.1">
    <property type="nucleotide sequence ID" value="XM_009493956.1"/>
</dbReference>
<keyword evidence="3" id="KW-1185">Reference proteome</keyword>
<name>A0A058ZDQ9_FONAL</name>
<protein>
    <recommendedName>
        <fullName evidence="1">Misato Segment II tubulin-like domain-containing protein</fullName>
    </recommendedName>
</protein>
<dbReference type="Gene3D" id="3.40.50.1440">
    <property type="entry name" value="Tubulin/FtsZ, GTPase domain"/>
    <property type="match status" value="1"/>
</dbReference>
<dbReference type="InterPro" id="IPR036525">
    <property type="entry name" value="Tubulin/FtsZ_GTPase_sf"/>
</dbReference>
<sequence>MREVITLQFGGFANHVSAHYWNGVLADAATHKTPGSLLRQLANGSYVPRSIVVDRRQNCHFLASASEGLTSAVSELNERGQRAAKLASAPAPSFADFGSAASLFSGLDLGFLTGGAGLVSAAPERTYPAWDHGLEVCATDTDADIGGEEPLTHETVAAARKDPTSTPASIADVESAAYGFWPQYLSQPLHDSTARFLLGSANDGLVDAGFSGAHAWDLGQDVFREFLHESFTDALRREAELCDSPAGVQLIFDVNDEALSSAACAAMEQSVADELGLRGIFSLPVWQQTDVLSDDAIRSFARGICASAAFGDGYTIPLCSGPAASTALHFPAKSPYHAAYPLALALELLNSVHHLAEGASHRPPLPPVDLSQFSDGPVLAALLAPAVQPATWADLQPKVARMDAASRRGRRFVVHGGFEEFRDDGTATPTPAEAAEVRAALPPGLEMMLARGTDARFERIFDVRAPEHSPGGATSGPVLPPYRPADRPRARLPMLTAFAGAPIPVTARAPHCFAPGPATGTAARSQAALLHLVQDQRFDGRDLLLALADRGLARRAGFAGERSDADDWWLEQLHSWASR</sequence>
<dbReference type="GO" id="GO:0007005">
    <property type="term" value="P:mitochondrion organization"/>
    <property type="evidence" value="ECO:0007669"/>
    <property type="project" value="InterPro"/>
</dbReference>
<dbReference type="GeneID" id="20524847"/>
<dbReference type="InterPro" id="IPR019605">
    <property type="entry name" value="Misato_II_tubulin-like"/>
</dbReference>
<dbReference type="Pfam" id="PF10644">
    <property type="entry name" value="Misat_Tub_SegII"/>
    <property type="match status" value="1"/>
</dbReference>
<evidence type="ECO:0000313" key="2">
    <source>
        <dbReference type="EMBL" id="KCV72530.1"/>
    </source>
</evidence>